<protein>
    <submittedName>
        <fullName evidence="2">Hvo_1808 family surface protein</fullName>
    </submittedName>
</protein>
<evidence type="ECO:0000313" key="3">
    <source>
        <dbReference type="Proteomes" id="UP001595921"/>
    </source>
</evidence>
<dbReference type="InterPro" id="IPR047792">
    <property type="entry name" value="Hvo_1808-like"/>
</dbReference>
<dbReference type="EMBL" id="JBHSDS010000005">
    <property type="protein sequence ID" value="MFC4357885.1"/>
    <property type="molecule type" value="Genomic_DNA"/>
</dbReference>
<sequence>MRALAALLVAVFVVAGGGAAWLVDAGAAPVAPSAVDGGRDAGSASTPTPGVAPDRPDPTPTVGPAPSHGRPAAGDGRSSDDAGVGSPEGTGGDVDGPAADNGAPSTGRNDDRRGNGGIGSPTDVTEGVDGADGADAGAGADPVDALGWEAGYRYDDVLDVDGRDGLSPAELDAVVARTMARIEHLRGLEFEEPVTVEVVSREQHLREGFGNASGSGGDEPPATDHLNEQVWEALFVVGEDANVDDEFATLYGSNVLGYYAPAEKRLVLITEDPERAVVDPHTLAHELTHALQDQHFDLAASAASVRTQDTQLARNGLIEGEANYLAERYMAECAAGWDCLDRPRNRGSSNDDVNLPMLFVVYQPYSDGPTYVDALVDAGGWDAVDAAHATLPASTEQVIYPGVDETPGVVPVPETARDGWTRVGDPAGDTVGEASIYVMFWNAARTTGADVVDTRAFVIPDGVAGLDVYNYSAPVSDGWANDRLVAYGRSGDGADAGGTGADGADGNGSDRTGAVGAYVWVTEWDSHADAREFYDGYRALLVGHGAEQVSLNTWVVPSGPYADAFRVTLDGTRVVVVNAPAVEDLDDVYSPVRAAATAGSDGRTGVGP</sequence>
<organism evidence="2 3">
    <name type="scientific">Halobium salinum</name>
    <dbReference type="NCBI Taxonomy" id="1364940"/>
    <lineage>
        <taxon>Archaea</taxon>
        <taxon>Methanobacteriati</taxon>
        <taxon>Methanobacteriota</taxon>
        <taxon>Stenosarchaea group</taxon>
        <taxon>Halobacteria</taxon>
        <taxon>Halobacteriales</taxon>
        <taxon>Haloferacaceae</taxon>
        <taxon>Halobium</taxon>
    </lineage>
</organism>
<dbReference type="AlphaFoldDB" id="A0ABD5PAH7"/>
<dbReference type="NCBIfam" id="NF038145">
    <property type="entry name" value="Hvo_1808_fam"/>
    <property type="match status" value="1"/>
</dbReference>
<name>A0ABD5PAH7_9EURY</name>
<keyword evidence="3" id="KW-1185">Reference proteome</keyword>
<reference evidence="2 3" key="1">
    <citation type="journal article" date="2019" name="Int. J. Syst. Evol. Microbiol.">
        <title>The Global Catalogue of Microorganisms (GCM) 10K type strain sequencing project: providing services to taxonomists for standard genome sequencing and annotation.</title>
        <authorList>
            <consortium name="The Broad Institute Genomics Platform"/>
            <consortium name="The Broad Institute Genome Sequencing Center for Infectious Disease"/>
            <person name="Wu L."/>
            <person name="Ma J."/>
        </authorList>
    </citation>
    <scope>NUCLEOTIDE SEQUENCE [LARGE SCALE GENOMIC DNA]</scope>
    <source>
        <strain evidence="2 3">CGMCC 1.12553</strain>
    </source>
</reference>
<feature type="compositionally biased region" description="Low complexity" evidence="1">
    <location>
        <begin position="123"/>
        <end position="142"/>
    </location>
</feature>
<evidence type="ECO:0000313" key="2">
    <source>
        <dbReference type="EMBL" id="MFC4357885.1"/>
    </source>
</evidence>
<gene>
    <name evidence="2" type="ORF">ACFO0N_07975</name>
</gene>
<accession>A0ABD5PAH7</accession>
<dbReference type="RefSeq" id="WP_267624615.1">
    <property type="nucleotide sequence ID" value="NZ_JAODIW010000009.1"/>
</dbReference>
<dbReference type="Proteomes" id="UP001595921">
    <property type="component" value="Unassembled WGS sequence"/>
</dbReference>
<feature type="region of interest" description="Disordered" evidence="1">
    <location>
        <begin position="32"/>
        <end position="142"/>
    </location>
</feature>
<evidence type="ECO:0000256" key="1">
    <source>
        <dbReference type="SAM" id="MobiDB-lite"/>
    </source>
</evidence>
<proteinExistence type="predicted"/>
<comment type="caution">
    <text evidence="2">The sequence shown here is derived from an EMBL/GenBank/DDBJ whole genome shotgun (WGS) entry which is preliminary data.</text>
</comment>